<gene>
    <name evidence="3" type="ORF">PF66_02671</name>
</gene>
<dbReference type="InterPro" id="IPR041227">
    <property type="entry name" value="FluMu_N"/>
</dbReference>
<accession>A0A0N0E3X9</accession>
<dbReference type="EMBL" id="JSYZ01000009">
    <property type="protein sequence ID" value="KPA90610.1"/>
    <property type="molecule type" value="Genomic_DNA"/>
</dbReference>
<reference evidence="3 4" key="1">
    <citation type="journal article" date="2015" name="PLoS ONE">
        <title>Rice-Infecting Pseudomonas Genomes Are Highly Accessorized and Harbor Multiple Putative Virulence Mechanisms to Cause Sheath Brown Rot.</title>
        <authorList>
            <person name="Quibod I.L."/>
            <person name="Grande G."/>
            <person name="Oreiro E.G."/>
            <person name="Borja F.N."/>
            <person name="Dossa G.S."/>
            <person name="Mauleon R."/>
            <person name="Cruz C.V."/>
            <person name="Oliva R."/>
        </authorList>
    </citation>
    <scope>NUCLEOTIDE SEQUENCE [LARGE SCALE GENOMIC DNA]</scope>
    <source>
        <strain evidence="3 4">IRRI 6609</strain>
    </source>
</reference>
<dbReference type="AlphaFoldDB" id="A0A0N0E3X9"/>
<dbReference type="STRING" id="50340.PF66_02671"/>
<keyword evidence="4" id="KW-1185">Reference proteome</keyword>
<feature type="compositionally biased region" description="Polar residues" evidence="1">
    <location>
        <begin position="86"/>
        <end position="109"/>
    </location>
</feature>
<organism evidence="3 4">
    <name type="scientific">Pseudomonas asplenii</name>
    <dbReference type="NCBI Taxonomy" id="53407"/>
    <lineage>
        <taxon>Bacteria</taxon>
        <taxon>Pseudomonadati</taxon>
        <taxon>Pseudomonadota</taxon>
        <taxon>Gammaproteobacteria</taxon>
        <taxon>Pseudomonadales</taxon>
        <taxon>Pseudomonadaceae</taxon>
        <taxon>Pseudomonas</taxon>
    </lineage>
</organism>
<feature type="domain" description="Mu-like prophage FluMu N-terminal" evidence="2">
    <location>
        <begin position="26"/>
        <end position="69"/>
    </location>
</feature>
<evidence type="ECO:0000259" key="2">
    <source>
        <dbReference type="Pfam" id="PF17891"/>
    </source>
</evidence>
<protein>
    <recommendedName>
        <fullName evidence="2">Mu-like prophage FluMu N-terminal domain-containing protein</fullName>
    </recommendedName>
</protein>
<evidence type="ECO:0000256" key="1">
    <source>
        <dbReference type="SAM" id="MobiDB-lite"/>
    </source>
</evidence>
<feature type="region of interest" description="Disordered" evidence="1">
    <location>
        <begin position="129"/>
        <end position="186"/>
    </location>
</feature>
<dbReference type="Gene3D" id="3.40.5.80">
    <property type="match status" value="1"/>
</dbReference>
<dbReference type="SUPFAM" id="SSF160059">
    <property type="entry name" value="PriA/YqbF domain"/>
    <property type="match status" value="1"/>
</dbReference>
<evidence type="ECO:0000313" key="4">
    <source>
        <dbReference type="Proteomes" id="UP000037931"/>
    </source>
</evidence>
<feature type="compositionally biased region" description="Basic residues" evidence="1">
    <location>
        <begin position="176"/>
        <end position="186"/>
    </location>
</feature>
<sequence>MRATSGLVPPRFCRRAGSAKGGGMTIVITSKHNGFRRCGVAHPSKPTRYADDFFTEAQLRALDKEPQLLLAYEEDGFDQVGDENNDNASQSAVPQAPNTSADSQSQANETVVAPVAAPVVSLPAVTLEGDQSGPVAQGAPVDPVAAADKPVELHQDESAQTPADQPATPVEQPAKGKGRASKGGSK</sequence>
<dbReference type="Proteomes" id="UP000037931">
    <property type="component" value="Unassembled WGS sequence"/>
</dbReference>
<dbReference type="PATRIC" id="fig|50340.43.peg.6059"/>
<name>A0A0N0E3X9_9PSED</name>
<feature type="compositionally biased region" description="Low complexity" evidence="1">
    <location>
        <begin position="133"/>
        <end position="148"/>
    </location>
</feature>
<comment type="caution">
    <text evidence="3">The sequence shown here is derived from an EMBL/GenBank/DDBJ whole genome shotgun (WGS) entry which is preliminary data.</text>
</comment>
<proteinExistence type="predicted"/>
<dbReference type="Pfam" id="PF17891">
    <property type="entry name" value="FluMu_N"/>
    <property type="match status" value="1"/>
</dbReference>
<feature type="region of interest" description="Disordered" evidence="1">
    <location>
        <begin position="78"/>
        <end position="110"/>
    </location>
</feature>
<evidence type="ECO:0000313" key="3">
    <source>
        <dbReference type="EMBL" id="KPA90610.1"/>
    </source>
</evidence>